<evidence type="ECO:0008006" key="4">
    <source>
        <dbReference type="Google" id="ProtNLM"/>
    </source>
</evidence>
<gene>
    <name evidence="2" type="ORF">RDT67_19185</name>
</gene>
<organism evidence="2 3">
    <name type="scientific">Serratia fonticola</name>
    <dbReference type="NCBI Taxonomy" id="47917"/>
    <lineage>
        <taxon>Bacteria</taxon>
        <taxon>Pseudomonadati</taxon>
        <taxon>Pseudomonadota</taxon>
        <taxon>Gammaproteobacteria</taxon>
        <taxon>Enterobacterales</taxon>
        <taxon>Yersiniaceae</taxon>
        <taxon>Serratia</taxon>
    </lineage>
</organism>
<proteinExistence type="predicted"/>
<evidence type="ECO:0000313" key="2">
    <source>
        <dbReference type="EMBL" id="MDQ9128545.1"/>
    </source>
</evidence>
<dbReference type="Proteomes" id="UP001224622">
    <property type="component" value="Unassembled WGS sequence"/>
</dbReference>
<dbReference type="AlphaFoldDB" id="A0AAJ2DDL2"/>
<name>A0AAJ2DDL2_SERFO</name>
<sequence>MRKLLLAFAATALLSGCASDAVPVKQAITAPSERVFNYQEPAKSDSSITIVRDSGMVGGGCYITVFLNGARVAKLDTKEKTTFYINSGSWIVGAGHEGKGLCSGGKERQEREFIVKPGEDKYLRVFTDNNGNVDIKSTTIQ</sequence>
<feature type="signal peptide" evidence="1">
    <location>
        <begin position="1"/>
        <end position="20"/>
    </location>
</feature>
<protein>
    <recommendedName>
        <fullName evidence="4">Lipoprotein</fullName>
    </recommendedName>
</protein>
<feature type="chain" id="PRO_5042475812" description="Lipoprotein" evidence="1">
    <location>
        <begin position="21"/>
        <end position="141"/>
    </location>
</feature>
<accession>A0AAJ2DDL2</accession>
<comment type="caution">
    <text evidence="2">The sequence shown here is derived from an EMBL/GenBank/DDBJ whole genome shotgun (WGS) entry which is preliminary data.</text>
</comment>
<evidence type="ECO:0000313" key="3">
    <source>
        <dbReference type="Proteomes" id="UP001224622"/>
    </source>
</evidence>
<dbReference type="RefSeq" id="WP_024530600.1">
    <property type="nucleotide sequence ID" value="NZ_JAVIGA010000024.1"/>
</dbReference>
<keyword evidence="1" id="KW-0732">Signal</keyword>
<reference evidence="2" key="1">
    <citation type="submission" date="2023-08" db="EMBL/GenBank/DDBJ databases">
        <title>The Comparative Genomic Analysis of Yersiniaceae from Polar Regions.</title>
        <authorList>
            <person name="Goncharov A."/>
            <person name="Aslanov B."/>
            <person name="Kolodzhieva V."/>
            <person name="Azarov D."/>
            <person name="Mochov A."/>
            <person name="Lebedeva E."/>
        </authorList>
    </citation>
    <scope>NUCLEOTIDE SEQUENCE</scope>
    <source>
        <strain evidence="2">Vf</strain>
    </source>
</reference>
<dbReference type="EMBL" id="JAVIGA010000024">
    <property type="protein sequence ID" value="MDQ9128545.1"/>
    <property type="molecule type" value="Genomic_DNA"/>
</dbReference>
<evidence type="ECO:0000256" key="1">
    <source>
        <dbReference type="SAM" id="SignalP"/>
    </source>
</evidence>
<dbReference type="PROSITE" id="PS51257">
    <property type="entry name" value="PROKAR_LIPOPROTEIN"/>
    <property type="match status" value="1"/>
</dbReference>